<dbReference type="InterPro" id="IPR041320">
    <property type="entry name" value="CxC1"/>
</dbReference>
<proteinExistence type="predicted"/>
<gene>
    <name evidence="3" type="ORF">PSTG_12642</name>
</gene>
<dbReference type="Pfam" id="PF18802">
    <property type="entry name" value="CxC1"/>
    <property type="match status" value="1"/>
</dbReference>
<dbReference type="PANTHER" id="PTHR33096:SF1">
    <property type="entry name" value="CXC1-LIKE CYSTEINE CLUSTER ASSOCIATED WITH KDZ TRANSPOSASES DOMAIN-CONTAINING PROTEIN"/>
    <property type="match status" value="1"/>
</dbReference>
<dbReference type="Proteomes" id="UP000054564">
    <property type="component" value="Unassembled WGS sequence"/>
</dbReference>
<evidence type="ECO:0000313" key="3">
    <source>
        <dbReference type="EMBL" id="KNE93968.1"/>
    </source>
</evidence>
<dbReference type="InterPro" id="IPR040521">
    <property type="entry name" value="KDZ"/>
</dbReference>
<comment type="caution">
    <text evidence="3">The sequence shown here is derived from an EMBL/GenBank/DDBJ whole genome shotgun (WGS) entry which is preliminary data.</text>
</comment>
<dbReference type="Pfam" id="PF18758">
    <property type="entry name" value="KDZ"/>
    <property type="match status" value="1"/>
</dbReference>
<feature type="region of interest" description="Disordered" evidence="1">
    <location>
        <begin position="1"/>
        <end position="26"/>
    </location>
</feature>
<evidence type="ECO:0000259" key="2">
    <source>
        <dbReference type="Pfam" id="PF18802"/>
    </source>
</evidence>
<organism evidence="3 4">
    <name type="scientific">Puccinia striiformis f. sp. tritici PST-78</name>
    <dbReference type="NCBI Taxonomy" id="1165861"/>
    <lineage>
        <taxon>Eukaryota</taxon>
        <taxon>Fungi</taxon>
        <taxon>Dikarya</taxon>
        <taxon>Basidiomycota</taxon>
        <taxon>Pucciniomycotina</taxon>
        <taxon>Pucciniomycetes</taxon>
        <taxon>Pucciniales</taxon>
        <taxon>Pucciniaceae</taxon>
        <taxon>Puccinia</taxon>
    </lineage>
</organism>
<keyword evidence="4" id="KW-1185">Reference proteome</keyword>
<feature type="compositionally biased region" description="Polar residues" evidence="1">
    <location>
        <begin position="67"/>
        <end position="79"/>
    </location>
</feature>
<feature type="domain" description="CxC1-like cysteine cluster associated with KDZ transposases" evidence="2">
    <location>
        <begin position="156"/>
        <end position="250"/>
    </location>
</feature>
<feature type="region of interest" description="Disordered" evidence="1">
    <location>
        <begin position="53"/>
        <end position="79"/>
    </location>
</feature>
<dbReference type="EMBL" id="AJIL01000126">
    <property type="protein sequence ID" value="KNE93968.1"/>
    <property type="molecule type" value="Genomic_DNA"/>
</dbReference>
<dbReference type="PANTHER" id="PTHR33096">
    <property type="entry name" value="CXC2 DOMAIN-CONTAINING PROTEIN"/>
    <property type="match status" value="1"/>
</dbReference>
<protein>
    <recommendedName>
        <fullName evidence="2">CxC1-like cysteine cluster associated with KDZ transposases domain-containing protein</fullName>
    </recommendedName>
</protein>
<sequence length="736" mass="83796">MGHLLKVNPFKHESRNEKKRKARHADRYVEEQKTLDALKQGNYHVLIVDVDQQPPQAESDNDYSYGHEQNSGDQSTSQVNTNDILSAWGSIPWDVISSSDDIQPSQSRYLLLDPSFIAAAQARDRDIDAQILADNRKKAMSKLFTSYLWLREKTSNWTSKSSFEDFSPRFCKCDKSARRTSAWIDLVDLTGQQRVQFEYCDCMPRCVQVLANGFLASSPVEPSAAFSMRLLAYHNYPFAETQRVFSEERSEFLWNKNMTGPRDLSQCLTKTVWMYRDLLVMGLDLVQATLRLTDTQKLAVGTCPACSGPSSGTGLYQLPSVLHRLILSLDVNFQLRHHKRAGRQSTPLVTPEIFVHPSELEDVKEYITQQERLHKITKKADQCADSHKAGNVNRNETTWKACNDTGIMGSCCRHDSVVFLANIHGTGENRALPLAILKRFLASVGEDRPVGVLYDLGCSLDKYIDLRKIWPESRDRVKFGTSVFHAYVHEWPCQVKYNPRYQQGWGLSDGESLERLWSSLSPLVSCLRCATRNNRLGALSHRCKHRNQQSNIRLAAWLRKKFEQALIRCDLEKTVISELIQTPNPNTPGQSNYTIAFFRSQWEDQVRVALEKNDTDDQQKKMNEFLDNEEVLESYRARMARGEWPTTLAKSNEMFQAIEERGKAQRALAASLGTDYAALRGQCQSELSLLTLLWKAKSDLYTLAVTVRAEKEPVMTTDAGNRLGTRLKEKIMGAIN</sequence>
<evidence type="ECO:0000256" key="1">
    <source>
        <dbReference type="SAM" id="MobiDB-lite"/>
    </source>
</evidence>
<evidence type="ECO:0000313" key="4">
    <source>
        <dbReference type="Proteomes" id="UP000054564"/>
    </source>
</evidence>
<reference evidence="4" key="1">
    <citation type="submission" date="2014-03" db="EMBL/GenBank/DDBJ databases">
        <title>The Genome Sequence of Puccinia striiformis f. sp. tritici PST-78.</title>
        <authorList>
            <consortium name="The Broad Institute Genome Sequencing Platform"/>
            <person name="Cuomo C."/>
            <person name="Hulbert S."/>
            <person name="Chen X."/>
            <person name="Walker B."/>
            <person name="Young S.K."/>
            <person name="Zeng Q."/>
            <person name="Gargeya S."/>
            <person name="Fitzgerald M."/>
            <person name="Haas B."/>
            <person name="Abouelleil A."/>
            <person name="Alvarado L."/>
            <person name="Arachchi H.M."/>
            <person name="Berlin A.M."/>
            <person name="Chapman S.B."/>
            <person name="Goldberg J."/>
            <person name="Griggs A."/>
            <person name="Gujja S."/>
            <person name="Hansen M."/>
            <person name="Howarth C."/>
            <person name="Imamovic A."/>
            <person name="Larimer J."/>
            <person name="McCowan C."/>
            <person name="Montmayeur A."/>
            <person name="Murphy C."/>
            <person name="Neiman D."/>
            <person name="Pearson M."/>
            <person name="Priest M."/>
            <person name="Roberts A."/>
            <person name="Saif S."/>
            <person name="Shea T."/>
            <person name="Sisk P."/>
            <person name="Sykes S."/>
            <person name="Wortman J."/>
            <person name="Nusbaum C."/>
            <person name="Birren B."/>
        </authorList>
    </citation>
    <scope>NUCLEOTIDE SEQUENCE [LARGE SCALE GENOMIC DNA]</scope>
    <source>
        <strain evidence="4">race PST-78</strain>
    </source>
</reference>
<dbReference type="STRING" id="1165861.A0A0L0V3V7"/>
<name>A0A0L0V3V7_9BASI</name>
<dbReference type="AlphaFoldDB" id="A0A0L0V3V7"/>
<accession>A0A0L0V3V7</accession>